<feature type="binding site" evidence="9">
    <location>
        <position position="211"/>
    </location>
    <ligand>
        <name>substrate</name>
    </ligand>
</feature>
<dbReference type="InterPro" id="IPR014027">
    <property type="entry name" value="UDP-Glc/GDP-Man_DH_C"/>
</dbReference>
<evidence type="ECO:0000256" key="9">
    <source>
        <dbReference type="PIRSR" id="PIRSR500134-2"/>
    </source>
</evidence>
<evidence type="ECO:0000259" key="11">
    <source>
        <dbReference type="SMART" id="SM00984"/>
    </source>
</evidence>
<dbReference type="PIRSF" id="PIRSF000124">
    <property type="entry name" value="UDPglc_GDPman_dh"/>
    <property type="match status" value="1"/>
</dbReference>
<dbReference type="InterPro" id="IPR017476">
    <property type="entry name" value="UDP-Glc/GDP-Man"/>
</dbReference>
<protein>
    <recommendedName>
        <fullName evidence="3 7">UDP-glucose 6-dehydrogenase</fullName>
        <ecNumber evidence="3 7">1.1.1.22</ecNumber>
    </recommendedName>
</protein>
<dbReference type="OrthoDB" id="9803238at2"/>
<dbReference type="Pfam" id="PF00984">
    <property type="entry name" value="UDPG_MGDP_dh"/>
    <property type="match status" value="1"/>
</dbReference>
<dbReference type="InterPro" id="IPR036220">
    <property type="entry name" value="UDP-Glc/GDP-Man_DH_C_sf"/>
</dbReference>
<comment type="catalytic activity">
    <reaction evidence="6 7">
        <text>UDP-alpha-D-glucose + 2 NAD(+) + H2O = UDP-alpha-D-glucuronate + 2 NADH + 3 H(+)</text>
        <dbReference type="Rhea" id="RHEA:23596"/>
        <dbReference type="ChEBI" id="CHEBI:15377"/>
        <dbReference type="ChEBI" id="CHEBI:15378"/>
        <dbReference type="ChEBI" id="CHEBI:57540"/>
        <dbReference type="ChEBI" id="CHEBI:57945"/>
        <dbReference type="ChEBI" id="CHEBI:58052"/>
        <dbReference type="ChEBI" id="CHEBI:58885"/>
        <dbReference type="EC" id="1.1.1.22"/>
    </reaction>
</comment>
<feature type="binding site" evidence="10">
    <location>
        <position position="87"/>
    </location>
    <ligand>
        <name>NAD(+)</name>
        <dbReference type="ChEBI" id="CHEBI:57540"/>
    </ligand>
</feature>
<dbReference type="PANTHER" id="PTHR43750:SF3">
    <property type="entry name" value="UDP-GLUCOSE 6-DEHYDROGENASE TUAD"/>
    <property type="match status" value="1"/>
</dbReference>
<evidence type="ECO:0000256" key="8">
    <source>
        <dbReference type="PIRSR" id="PIRSR500134-1"/>
    </source>
</evidence>
<dbReference type="InterPro" id="IPR014026">
    <property type="entry name" value="UDP-Glc/GDP-Man_DH_dimer"/>
</dbReference>
<gene>
    <name evidence="12" type="ORF">SAMN02745217_01728</name>
</gene>
<dbReference type="Pfam" id="PF03720">
    <property type="entry name" value="UDPG_MGDP_dh_C"/>
    <property type="match status" value="1"/>
</dbReference>
<dbReference type="InterPro" id="IPR036291">
    <property type="entry name" value="NAD(P)-bd_dom_sf"/>
</dbReference>
<feature type="active site" description="Nucleophile" evidence="8">
    <location>
        <position position="267"/>
    </location>
</feature>
<dbReference type="GO" id="GO:0051287">
    <property type="term" value="F:NAD binding"/>
    <property type="evidence" value="ECO:0007669"/>
    <property type="project" value="InterPro"/>
</dbReference>
<dbReference type="PANTHER" id="PTHR43750">
    <property type="entry name" value="UDP-GLUCOSE 6-DEHYDROGENASE TUAD"/>
    <property type="match status" value="1"/>
</dbReference>
<dbReference type="SUPFAM" id="SSF51735">
    <property type="entry name" value="NAD(P)-binding Rossmann-fold domains"/>
    <property type="match status" value="1"/>
</dbReference>
<dbReference type="SUPFAM" id="SSF52413">
    <property type="entry name" value="UDP-glucose/GDP-mannose dehydrogenase C-terminal domain"/>
    <property type="match status" value="1"/>
</dbReference>
<feature type="binding site" evidence="9">
    <location>
        <position position="264"/>
    </location>
    <ligand>
        <name>substrate</name>
    </ligand>
</feature>
<dbReference type="PIRSF" id="PIRSF500134">
    <property type="entry name" value="UDPglc_DH_bac"/>
    <property type="match status" value="1"/>
</dbReference>
<dbReference type="Gene3D" id="1.20.5.100">
    <property type="entry name" value="Cytochrome c1, transmembrane anchor, C-terminal"/>
    <property type="match status" value="1"/>
</dbReference>
<keyword evidence="5 7" id="KW-0520">NAD</keyword>
<evidence type="ECO:0000313" key="12">
    <source>
        <dbReference type="EMBL" id="SHO48227.1"/>
    </source>
</evidence>
<dbReference type="Gene3D" id="3.40.50.720">
    <property type="entry name" value="NAD(P)-binding Rossmann-like Domain"/>
    <property type="match status" value="2"/>
</dbReference>
<dbReference type="RefSeq" id="WP_073588454.1">
    <property type="nucleotide sequence ID" value="NZ_FRFD01000005.1"/>
</dbReference>
<evidence type="ECO:0000256" key="5">
    <source>
        <dbReference type="ARBA" id="ARBA00023027"/>
    </source>
</evidence>
<evidence type="ECO:0000256" key="10">
    <source>
        <dbReference type="PIRSR" id="PIRSR500134-3"/>
    </source>
</evidence>
<dbReference type="InterPro" id="IPR001732">
    <property type="entry name" value="UDP-Glc/GDP-Man_DH_N"/>
</dbReference>
<dbReference type="InterPro" id="IPR028357">
    <property type="entry name" value="UDPglc_DH_bac"/>
</dbReference>
<dbReference type="Pfam" id="PF03721">
    <property type="entry name" value="UDPG_MGDP_dh_N"/>
    <property type="match status" value="1"/>
</dbReference>
<dbReference type="EC" id="1.1.1.22" evidence="3 7"/>
<dbReference type="SUPFAM" id="SSF48179">
    <property type="entry name" value="6-phosphogluconate dehydrogenase C-terminal domain-like"/>
    <property type="match status" value="1"/>
</dbReference>
<name>A0A1M7Y6E6_9FIRM</name>
<reference evidence="12 13" key="1">
    <citation type="submission" date="2016-12" db="EMBL/GenBank/DDBJ databases">
        <authorList>
            <person name="Song W.-J."/>
            <person name="Kurnit D.M."/>
        </authorList>
    </citation>
    <scope>NUCLEOTIDE SEQUENCE [LARGE SCALE GENOMIC DNA]</scope>
    <source>
        <strain evidence="12 13">DSM 12503</strain>
    </source>
</reference>
<dbReference type="InterPro" id="IPR008927">
    <property type="entry name" value="6-PGluconate_DH-like_C_sf"/>
</dbReference>
<feature type="domain" description="UDP-glucose/GDP-mannose dehydrogenase C-terminal" evidence="11">
    <location>
        <begin position="320"/>
        <end position="426"/>
    </location>
</feature>
<feature type="binding site" evidence="10">
    <location>
        <position position="334"/>
    </location>
    <ligand>
        <name>NAD(+)</name>
        <dbReference type="ChEBI" id="CHEBI:57540"/>
    </ligand>
</feature>
<dbReference type="NCBIfam" id="TIGR03026">
    <property type="entry name" value="NDP-sugDHase"/>
    <property type="match status" value="1"/>
</dbReference>
<comment type="similarity">
    <text evidence="2 7">Belongs to the UDP-glucose/GDP-mannose dehydrogenase family.</text>
</comment>
<evidence type="ECO:0000256" key="4">
    <source>
        <dbReference type="ARBA" id="ARBA00023002"/>
    </source>
</evidence>
<comment type="pathway">
    <text evidence="1">Nucleotide-sugar biosynthesis; UDP-alpha-D-glucuronate biosynthesis; UDP-alpha-D-glucuronate from UDP-alpha-D-glucose: step 1/1.</text>
</comment>
<feature type="binding site" evidence="10">
    <location>
        <position position="31"/>
    </location>
    <ligand>
        <name>NAD(+)</name>
        <dbReference type="ChEBI" id="CHEBI:57540"/>
    </ligand>
</feature>
<dbReference type="STRING" id="1121345.SAMN02745217_01728"/>
<evidence type="ECO:0000256" key="7">
    <source>
        <dbReference type="PIRNR" id="PIRNR000124"/>
    </source>
</evidence>
<feature type="binding site" evidence="10">
    <location>
        <position position="270"/>
    </location>
    <ligand>
        <name>NAD(+)</name>
        <dbReference type="ChEBI" id="CHEBI:57540"/>
    </ligand>
</feature>
<keyword evidence="13" id="KW-1185">Reference proteome</keyword>
<evidence type="ECO:0000256" key="3">
    <source>
        <dbReference type="ARBA" id="ARBA00012954"/>
    </source>
</evidence>
<dbReference type="EMBL" id="FRFD01000005">
    <property type="protein sequence ID" value="SHO48227.1"/>
    <property type="molecule type" value="Genomic_DNA"/>
</dbReference>
<dbReference type="GO" id="GO:0000271">
    <property type="term" value="P:polysaccharide biosynthetic process"/>
    <property type="evidence" value="ECO:0007669"/>
    <property type="project" value="InterPro"/>
</dbReference>
<accession>A0A1M7Y6E6</accession>
<evidence type="ECO:0000256" key="6">
    <source>
        <dbReference type="ARBA" id="ARBA00047473"/>
    </source>
</evidence>
<evidence type="ECO:0000256" key="1">
    <source>
        <dbReference type="ARBA" id="ARBA00004701"/>
    </source>
</evidence>
<dbReference type="UniPathway" id="UPA00038">
    <property type="reaction ID" value="UER00491"/>
</dbReference>
<dbReference type="AlphaFoldDB" id="A0A1M7Y6E6"/>
<feature type="binding site" evidence="10">
    <location>
        <position position="122"/>
    </location>
    <ligand>
        <name>NAD(+)</name>
        <dbReference type="ChEBI" id="CHEBI:57540"/>
    </ligand>
</feature>
<dbReference type="SMART" id="SM00984">
    <property type="entry name" value="UDPG_MGDP_dh_C"/>
    <property type="match status" value="1"/>
</dbReference>
<feature type="binding site" evidence="9">
    <location>
        <position position="327"/>
    </location>
    <ligand>
        <name>substrate</name>
    </ligand>
</feature>
<dbReference type="GO" id="GO:0006065">
    <property type="term" value="P:UDP-glucuronate biosynthetic process"/>
    <property type="evidence" value="ECO:0007669"/>
    <property type="project" value="UniProtKB-UniPathway"/>
</dbReference>
<keyword evidence="4 7" id="KW-0560">Oxidoreductase</keyword>
<dbReference type="Proteomes" id="UP000184612">
    <property type="component" value="Unassembled WGS sequence"/>
</dbReference>
<organism evidence="12 13">
    <name type="scientific">Anaerocolumna xylanovorans DSM 12503</name>
    <dbReference type="NCBI Taxonomy" id="1121345"/>
    <lineage>
        <taxon>Bacteria</taxon>
        <taxon>Bacillati</taxon>
        <taxon>Bacillota</taxon>
        <taxon>Clostridia</taxon>
        <taxon>Lachnospirales</taxon>
        <taxon>Lachnospiraceae</taxon>
        <taxon>Anaerocolumna</taxon>
    </lineage>
</organism>
<dbReference type="GO" id="GO:0003979">
    <property type="term" value="F:UDP-glucose 6-dehydrogenase activity"/>
    <property type="evidence" value="ECO:0007669"/>
    <property type="project" value="UniProtKB-EC"/>
</dbReference>
<sequence>MIRIAIIGSGYVGLVTGVCLSDFGWQVICVDRNEESIHKLNTGVPAIYEPGLEDLLIKNLNNKRVSFTTDIKEAVNASDVIFIAVGTPQKENGSADLTNVYEAAHQIGSFMKQSKIIVNKSTVPVGTGQAVKKIIREELTLRGMDFSFDVVSNPEFLRQGSAIQDFTHADRVVIGAESKEAIEMMKEIYRVLYLNETPFLIVNIETAEMVKYASNAFLAAKISFVNELSELCEKTGANIQQVAKGMGMDGRIGYKFLHAGPGYGGSCFPKDTKALLHIGEVNHCSLGIVKATIDANEKQKHRMVRMVLQAMGSLKGKTLGILGLAFKNNTDDMREAPSLTILGELALQGASFRIYDPKAMQNALPLLAAKQIPVLECCEDEYHTALGADAVILMTEWNQFRSLDLDKLKYGMRDLYFFDFRNIYSKEIMAEKGFYYYCVGRA</sequence>
<evidence type="ECO:0000256" key="2">
    <source>
        <dbReference type="ARBA" id="ARBA00006601"/>
    </source>
</evidence>
<feature type="binding site" evidence="9">
    <location>
        <begin position="256"/>
        <end position="260"/>
    </location>
    <ligand>
        <name>substrate</name>
    </ligand>
</feature>
<evidence type="ECO:0000313" key="13">
    <source>
        <dbReference type="Proteomes" id="UP000184612"/>
    </source>
</evidence>
<proteinExistence type="inferred from homology"/>